<dbReference type="EMBL" id="BARS01001031">
    <property type="protein sequence ID" value="GAF85079.1"/>
    <property type="molecule type" value="Genomic_DNA"/>
</dbReference>
<evidence type="ECO:0000313" key="1">
    <source>
        <dbReference type="EMBL" id="GAF85079.1"/>
    </source>
</evidence>
<proteinExistence type="predicted"/>
<evidence type="ECO:0008006" key="2">
    <source>
        <dbReference type="Google" id="ProtNLM"/>
    </source>
</evidence>
<comment type="caution">
    <text evidence="1">The sequence shown here is derived from an EMBL/GenBank/DDBJ whole genome shotgun (WGS) entry which is preliminary data.</text>
</comment>
<reference evidence="1" key="1">
    <citation type="journal article" date="2014" name="Front. Microbiol.">
        <title>High frequency of phylogenetically diverse reductive dehalogenase-homologous genes in deep subseafloor sedimentary metagenomes.</title>
        <authorList>
            <person name="Kawai M."/>
            <person name="Futagami T."/>
            <person name="Toyoda A."/>
            <person name="Takaki Y."/>
            <person name="Nishi S."/>
            <person name="Hori S."/>
            <person name="Arai W."/>
            <person name="Tsubouchi T."/>
            <person name="Morono Y."/>
            <person name="Uchiyama I."/>
            <person name="Ito T."/>
            <person name="Fujiyama A."/>
            <person name="Inagaki F."/>
            <person name="Takami H."/>
        </authorList>
    </citation>
    <scope>NUCLEOTIDE SEQUENCE</scope>
    <source>
        <strain evidence="1">Expedition CK06-06</strain>
    </source>
</reference>
<sequence>MVRSTKQNRKIQLLARLSKLANDINEQHQLADEQLQSGLAHALNCGAMLKEAKSHVPHGQWQAWVADNCNFIPRTAQLYMRAVDRYPSVASKAQNIALLTLGDVIGTTAEPRPDKPVAASPAESRTKADGFLKFVYQSPESNRKHLLRYWDLRVKYLEILSADGWSLDRMSDVTGLSEDQISGTLDPFRQATRMLRTRFDTDENGAAYPKDVQTAYKYEAYGAITGVRYVDYLSA</sequence>
<dbReference type="AlphaFoldDB" id="X0SVS3"/>
<feature type="non-terminal residue" evidence="1">
    <location>
        <position position="235"/>
    </location>
</feature>
<organism evidence="1">
    <name type="scientific">marine sediment metagenome</name>
    <dbReference type="NCBI Taxonomy" id="412755"/>
    <lineage>
        <taxon>unclassified sequences</taxon>
        <taxon>metagenomes</taxon>
        <taxon>ecological metagenomes</taxon>
    </lineage>
</organism>
<name>X0SVS3_9ZZZZ</name>
<protein>
    <recommendedName>
        <fullName evidence="2">DUF3102 domain-containing protein</fullName>
    </recommendedName>
</protein>
<dbReference type="Pfam" id="PF11300">
    <property type="entry name" value="DUF3102"/>
    <property type="match status" value="1"/>
</dbReference>
<dbReference type="InterPro" id="IPR021451">
    <property type="entry name" value="DUF3102"/>
</dbReference>
<gene>
    <name evidence="1" type="ORF">S01H1_02192</name>
</gene>
<accession>X0SVS3</accession>